<dbReference type="Pfam" id="PF01607">
    <property type="entry name" value="CBM_14"/>
    <property type="match status" value="1"/>
</dbReference>
<feature type="domain" description="Chitin-binding type-2" evidence="2">
    <location>
        <begin position="35"/>
        <end position="95"/>
    </location>
</feature>
<dbReference type="Gene3D" id="3.20.20.80">
    <property type="entry name" value="Glycosidases"/>
    <property type="match status" value="1"/>
</dbReference>
<feature type="chain" id="PRO_5029601692" description="Chitin-binding type-2 domain-containing protein" evidence="1">
    <location>
        <begin position="23"/>
        <end position="198"/>
    </location>
</feature>
<accession>A0A7M5WYZ4</accession>
<proteinExistence type="predicted"/>
<dbReference type="Proteomes" id="UP000594262">
    <property type="component" value="Unplaced"/>
</dbReference>
<organism evidence="3 4">
    <name type="scientific">Clytia hemisphaerica</name>
    <dbReference type="NCBI Taxonomy" id="252671"/>
    <lineage>
        <taxon>Eukaryota</taxon>
        <taxon>Metazoa</taxon>
        <taxon>Cnidaria</taxon>
        <taxon>Hydrozoa</taxon>
        <taxon>Hydroidolina</taxon>
        <taxon>Leptothecata</taxon>
        <taxon>Obeliida</taxon>
        <taxon>Clytiidae</taxon>
        <taxon>Clytia</taxon>
    </lineage>
</organism>
<dbReference type="EnsemblMetazoa" id="CLYHEMT015140.1">
    <property type="protein sequence ID" value="CLYHEMP015140.1"/>
    <property type="gene ID" value="CLYHEMG015140"/>
</dbReference>
<sequence>MQPTFITVLCLVCLGLTRKTQSFVITPPPVECPNYLCKDKENGNYEYSFFGVVNPHYILQCSNGVASCQTCWPGNLFFRPDCNQCLFNYDDQCTATTSKPPQPTTATTTTKLSTKTTAQPQTTRLSIQCPQNECTKRGLHFSGNIADQSNHRQYIACWDGKTVGCVRCPANLVFDEIMNACVYPVAPDNNNGGLNVYL</sequence>
<protein>
    <recommendedName>
        <fullName evidence="2">Chitin-binding type-2 domain-containing protein</fullName>
    </recommendedName>
</protein>
<reference evidence="3" key="1">
    <citation type="submission" date="2021-01" db="UniProtKB">
        <authorList>
            <consortium name="EnsemblMetazoa"/>
        </authorList>
    </citation>
    <scope>IDENTIFICATION</scope>
</reference>
<dbReference type="AlphaFoldDB" id="A0A7M5WYZ4"/>
<feature type="domain" description="Chitin-binding type-2" evidence="2">
    <location>
        <begin position="132"/>
        <end position="188"/>
    </location>
</feature>
<dbReference type="SUPFAM" id="SSF57625">
    <property type="entry name" value="Invertebrate chitin-binding proteins"/>
    <property type="match status" value="1"/>
</dbReference>
<dbReference type="InterPro" id="IPR002557">
    <property type="entry name" value="Chitin-bd_dom"/>
</dbReference>
<keyword evidence="4" id="KW-1185">Reference proteome</keyword>
<evidence type="ECO:0000256" key="1">
    <source>
        <dbReference type="SAM" id="SignalP"/>
    </source>
</evidence>
<dbReference type="RefSeq" id="XP_066917910.1">
    <property type="nucleotide sequence ID" value="XM_067061809.1"/>
</dbReference>
<evidence type="ECO:0000313" key="3">
    <source>
        <dbReference type="EnsemblMetazoa" id="CLYHEMP015140.1"/>
    </source>
</evidence>
<dbReference type="SMART" id="SM00494">
    <property type="entry name" value="ChtBD2"/>
    <property type="match status" value="2"/>
</dbReference>
<dbReference type="OrthoDB" id="6020543at2759"/>
<evidence type="ECO:0000313" key="4">
    <source>
        <dbReference type="Proteomes" id="UP000594262"/>
    </source>
</evidence>
<dbReference type="InterPro" id="IPR036508">
    <property type="entry name" value="Chitin-bd_dom_sf"/>
</dbReference>
<name>A0A7M5WYZ4_9CNID</name>
<keyword evidence="1" id="KW-0732">Signal</keyword>
<evidence type="ECO:0000259" key="2">
    <source>
        <dbReference type="SMART" id="SM00494"/>
    </source>
</evidence>
<feature type="signal peptide" evidence="1">
    <location>
        <begin position="1"/>
        <end position="22"/>
    </location>
</feature>
<dbReference type="GO" id="GO:0008061">
    <property type="term" value="F:chitin binding"/>
    <property type="evidence" value="ECO:0007669"/>
    <property type="project" value="InterPro"/>
</dbReference>
<dbReference type="GeneID" id="136805230"/>
<dbReference type="GO" id="GO:0005576">
    <property type="term" value="C:extracellular region"/>
    <property type="evidence" value="ECO:0007669"/>
    <property type="project" value="InterPro"/>
</dbReference>